<protein>
    <recommendedName>
        <fullName evidence="3">Sucrase/ferredoxin-like</fullName>
    </recommendedName>
</protein>
<dbReference type="EMBL" id="FNCC01000010">
    <property type="protein sequence ID" value="SDG67578.1"/>
    <property type="molecule type" value="Genomic_DNA"/>
</dbReference>
<name>A0A1G7W6M4_9PSEU</name>
<accession>A0A1G7W6M4</accession>
<dbReference type="InterPro" id="IPR009737">
    <property type="entry name" value="Aim32/Apd1-like"/>
</dbReference>
<keyword evidence="2" id="KW-1185">Reference proteome</keyword>
<evidence type="ECO:0000313" key="1">
    <source>
        <dbReference type="EMBL" id="SDG67578.1"/>
    </source>
</evidence>
<gene>
    <name evidence="1" type="ORF">SAMN05216553_110189</name>
</gene>
<dbReference type="PIRSF" id="PIRSF035042">
    <property type="entry name" value="UCP035042_thirdx"/>
    <property type="match status" value="1"/>
</dbReference>
<dbReference type="Pfam" id="PF06999">
    <property type="entry name" value="Suc_Fer-like"/>
    <property type="match status" value="1"/>
</dbReference>
<organism evidence="1 2">
    <name type="scientific">Lentzea fradiae</name>
    <dbReference type="NCBI Taxonomy" id="200378"/>
    <lineage>
        <taxon>Bacteria</taxon>
        <taxon>Bacillati</taxon>
        <taxon>Actinomycetota</taxon>
        <taxon>Actinomycetes</taxon>
        <taxon>Pseudonocardiales</taxon>
        <taxon>Pseudonocardiaceae</taxon>
        <taxon>Lentzea</taxon>
    </lineage>
</organism>
<dbReference type="STRING" id="200378.SAMN05216553_110189"/>
<sequence>MRMRCSTLSDFAGEPLAGTAASATAWLCLEQPGPWGRDALTESHLDPELGAELGRRAAGTGVRVLLIRRPGRHADHRLPSRRRLYLASTEPGASWLEQADLACPEEVLELDFEALGQGRSTAFGTPVTDPLLLICTNSKRDVCCALYGRPIATALDLWECTHTGGHRFAPTGVLLPTGHLYGRIDHELAKRVVTDGIVADRCRGRSCFTPHGQVAEVAVRQQLGETRDVLTVVAETPGSATVRHADGRQWRVTLTERPVPARPASCGKSPDVAVALVATAVDQLVGARRG</sequence>
<dbReference type="SUPFAM" id="SSF52833">
    <property type="entry name" value="Thioredoxin-like"/>
    <property type="match status" value="1"/>
</dbReference>
<dbReference type="AlphaFoldDB" id="A0A1G7W6M4"/>
<dbReference type="InterPro" id="IPR036249">
    <property type="entry name" value="Thioredoxin-like_sf"/>
</dbReference>
<proteinExistence type="predicted"/>
<evidence type="ECO:0000313" key="2">
    <source>
        <dbReference type="Proteomes" id="UP000199623"/>
    </source>
</evidence>
<reference evidence="2" key="1">
    <citation type="submission" date="2016-10" db="EMBL/GenBank/DDBJ databases">
        <authorList>
            <person name="Varghese N."/>
            <person name="Submissions S."/>
        </authorList>
    </citation>
    <scope>NUCLEOTIDE SEQUENCE [LARGE SCALE GENOMIC DNA]</scope>
    <source>
        <strain evidence="2">CGMCC 4.3506</strain>
    </source>
</reference>
<dbReference type="Proteomes" id="UP000199623">
    <property type="component" value="Unassembled WGS sequence"/>
</dbReference>
<dbReference type="InterPro" id="IPR010350">
    <property type="entry name" value="Aim32/Apd1-like_bac"/>
</dbReference>
<evidence type="ECO:0008006" key="3">
    <source>
        <dbReference type="Google" id="ProtNLM"/>
    </source>
</evidence>